<dbReference type="Gramene" id="LPERR01G00470.1">
    <property type="protein sequence ID" value="LPERR01G00470.1"/>
    <property type="gene ID" value="LPERR01G00470"/>
</dbReference>
<dbReference type="Gene3D" id="1.10.510.10">
    <property type="entry name" value="Transferase(Phosphotransferase) domain 1"/>
    <property type="match status" value="1"/>
</dbReference>
<evidence type="ECO:0000256" key="4">
    <source>
        <dbReference type="ARBA" id="ARBA00022679"/>
    </source>
</evidence>
<keyword evidence="7" id="KW-0067">ATP-binding</keyword>
<evidence type="ECO:0000256" key="7">
    <source>
        <dbReference type="ARBA" id="ARBA00022840"/>
    </source>
</evidence>
<dbReference type="STRING" id="77586.A0A0D9UVV3"/>
<keyword evidence="4" id="KW-0808">Transferase</keyword>
<dbReference type="Pfam" id="PF07714">
    <property type="entry name" value="PK_Tyr_Ser-Thr"/>
    <property type="match status" value="1"/>
</dbReference>
<dbReference type="Gene3D" id="3.30.200.20">
    <property type="entry name" value="Phosphorylase Kinase, domain 1"/>
    <property type="match status" value="1"/>
</dbReference>
<reference evidence="12" key="2">
    <citation type="submission" date="2013-12" db="EMBL/GenBank/DDBJ databases">
        <authorList>
            <person name="Yu Y."/>
            <person name="Lee S."/>
            <person name="de Baynast K."/>
            <person name="Wissotski M."/>
            <person name="Liu L."/>
            <person name="Talag J."/>
            <person name="Goicoechea J."/>
            <person name="Angelova A."/>
            <person name="Jetty R."/>
            <person name="Kudrna D."/>
            <person name="Golser W."/>
            <person name="Rivera L."/>
            <person name="Zhang J."/>
            <person name="Wing R."/>
        </authorList>
    </citation>
    <scope>NUCLEOTIDE SEQUENCE</scope>
</reference>
<dbReference type="InterPro" id="IPR000719">
    <property type="entry name" value="Prot_kinase_dom"/>
</dbReference>
<reference evidence="11" key="3">
    <citation type="submission" date="2015-04" db="UniProtKB">
        <authorList>
            <consortium name="EnsemblPlants"/>
        </authorList>
    </citation>
    <scope>IDENTIFICATION</scope>
</reference>
<evidence type="ECO:0000259" key="10">
    <source>
        <dbReference type="PROSITE" id="PS50011"/>
    </source>
</evidence>
<dbReference type="EC" id="2.7.11.1" evidence="2"/>
<sequence>MKSLQCFKQGGNGGGQGKRLERRLSLGEYKKAVSWSKYLVAPPGAKIRGGGEELWSADLSKLEIRTKFATGRHSRVYSGRYGGREVAIKMVSQPEEDAALAAELERQFASEVVLLLRLRHPNIISFVAACKKPPVFCIITEYMAGGSLRKYLHQQEPHSVPIELVLKLALEIARGMSYLHSQGILHRDLKSENILLDGDMSVKVADFGISCLESQCRSGKGFTGTYRWMAPEMIKEKHHTRKVDVYSFGIVLWEILTALVPFSEMTPEQAAVAVALKNARPPLPPSCPLAISHLITQCWATNPDRRPQATKKLKKRTHPSCCHIYRLLLRCTITITITITTMSIITSRAFSGVSLAAETFDDLHLLEYDVD</sequence>
<comment type="catalytic activity">
    <reaction evidence="8">
        <text>L-threonyl-[protein] + ATP = O-phospho-L-threonyl-[protein] + ADP + H(+)</text>
        <dbReference type="Rhea" id="RHEA:46608"/>
        <dbReference type="Rhea" id="RHEA-COMP:11060"/>
        <dbReference type="Rhea" id="RHEA-COMP:11605"/>
        <dbReference type="ChEBI" id="CHEBI:15378"/>
        <dbReference type="ChEBI" id="CHEBI:30013"/>
        <dbReference type="ChEBI" id="CHEBI:30616"/>
        <dbReference type="ChEBI" id="CHEBI:61977"/>
        <dbReference type="ChEBI" id="CHEBI:456216"/>
        <dbReference type="EC" id="2.7.11.1"/>
    </reaction>
</comment>
<dbReference type="InterPro" id="IPR008271">
    <property type="entry name" value="Ser/Thr_kinase_AS"/>
</dbReference>
<dbReference type="InterPro" id="IPR001245">
    <property type="entry name" value="Ser-Thr/Tyr_kinase_cat_dom"/>
</dbReference>
<protein>
    <recommendedName>
        <fullName evidence="2">non-specific serine/threonine protein kinase</fullName>
        <ecNumber evidence="2">2.7.11.1</ecNumber>
    </recommendedName>
</protein>
<keyword evidence="6" id="KW-0418">Kinase</keyword>
<reference evidence="11 12" key="1">
    <citation type="submission" date="2012-08" db="EMBL/GenBank/DDBJ databases">
        <title>Oryza genome evolution.</title>
        <authorList>
            <person name="Wing R.A."/>
        </authorList>
    </citation>
    <scope>NUCLEOTIDE SEQUENCE</scope>
</reference>
<evidence type="ECO:0000256" key="2">
    <source>
        <dbReference type="ARBA" id="ARBA00012513"/>
    </source>
</evidence>
<dbReference type="GO" id="GO:0005524">
    <property type="term" value="F:ATP binding"/>
    <property type="evidence" value="ECO:0007669"/>
    <property type="project" value="UniProtKB-KW"/>
</dbReference>
<dbReference type="HOGENOM" id="CLU_000288_7_35_1"/>
<dbReference type="eggNOG" id="KOG0192">
    <property type="taxonomic scope" value="Eukaryota"/>
</dbReference>
<evidence type="ECO:0000313" key="12">
    <source>
        <dbReference type="Proteomes" id="UP000032180"/>
    </source>
</evidence>
<evidence type="ECO:0000313" key="11">
    <source>
        <dbReference type="EnsemblPlants" id="LPERR01G00470.1"/>
    </source>
</evidence>
<name>A0A0D9UVV3_9ORYZ</name>
<dbReference type="PANTHER" id="PTHR44329">
    <property type="entry name" value="SERINE/THREONINE-PROTEIN KINASE TNNI3K-RELATED"/>
    <property type="match status" value="1"/>
</dbReference>
<feature type="domain" description="Protein kinase" evidence="10">
    <location>
        <begin position="62"/>
        <end position="321"/>
    </location>
</feature>
<keyword evidence="5" id="KW-0547">Nucleotide-binding</keyword>
<dbReference type="AlphaFoldDB" id="A0A0D9UVV3"/>
<dbReference type="FunFam" id="3.30.200.20:FF:000060">
    <property type="entry name" value="Serine/threonine-protein kinase isoform 1"/>
    <property type="match status" value="1"/>
</dbReference>
<proteinExistence type="inferred from homology"/>
<dbReference type="Proteomes" id="UP000032180">
    <property type="component" value="Chromosome 1"/>
</dbReference>
<accession>A0A0D9UVV3</accession>
<dbReference type="PRINTS" id="PR00109">
    <property type="entry name" value="TYRKINASE"/>
</dbReference>
<comment type="similarity">
    <text evidence="1">Belongs to the protein kinase superfamily. TKL Ser/Thr protein kinase family. RAF subfamily.</text>
</comment>
<dbReference type="SUPFAM" id="SSF56112">
    <property type="entry name" value="Protein kinase-like (PK-like)"/>
    <property type="match status" value="1"/>
</dbReference>
<dbReference type="GO" id="GO:0004674">
    <property type="term" value="F:protein serine/threonine kinase activity"/>
    <property type="evidence" value="ECO:0007669"/>
    <property type="project" value="UniProtKB-KW"/>
</dbReference>
<dbReference type="PROSITE" id="PS50011">
    <property type="entry name" value="PROTEIN_KINASE_DOM"/>
    <property type="match status" value="1"/>
</dbReference>
<evidence type="ECO:0000256" key="5">
    <source>
        <dbReference type="ARBA" id="ARBA00022741"/>
    </source>
</evidence>
<dbReference type="SMART" id="SM00220">
    <property type="entry name" value="S_TKc"/>
    <property type="match status" value="1"/>
</dbReference>
<evidence type="ECO:0000256" key="1">
    <source>
        <dbReference type="ARBA" id="ARBA00010507"/>
    </source>
</evidence>
<dbReference type="EnsemblPlants" id="LPERR01G00470.1">
    <property type="protein sequence ID" value="LPERR01G00470.1"/>
    <property type="gene ID" value="LPERR01G00470"/>
</dbReference>
<dbReference type="InterPro" id="IPR011009">
    <property type="entry name" value="Kinase-like_dom_sf"/>
</dbReference>
<evidence type="ECO:0000256" key="6">
    <source>
        <dbReference type="ARBA" id="ARBA00022777"/>
    </source>
</evidence>
<dbReference type="CDD" id="cd13999">
    <property type="entry name" value="STKc_MAP3K-like"/>
    <property type="match status" value="1"/>
</dbReference>
<dbReference type="InterPro" id="IPR051681">
    <property type="entry name" value="Ser/Thr_Kinases-Pseudokinases"/>
</dbReference>
<comment type="catalytic activity">
    <reaction evidence="9">
        <text>L-seryl-[protein] + ATP = O-phospho-L-seryl-[protein] + ADP + H(+)</text>
        <dbReference type="Rhea" id="RHEA:17989"/>
        <dbReference type="Rhea" id="RHEA-COMP:9863"/>
        <dbReference type="Rhea" id="RHEA-COMP:11604"/>
        <dbReference type="ChEBI" id="CHEBI:15378"/>
        <dbReference type="ChEBI" id="CHEBI:29999"/>
        <dbReference type="ChEBI" id="CHEBI:30616"/>
        <dbReference type="ChEBI" id="CHEBI:83421"/>
        <dbReference type="ChEBI" id="CHEBI:456216"/>
        <dbReference type="EC" id="2.7.11.1"/>
    </reaction>
</comment>
<evidence type="ECO:0000256" key="9">
    <source>
        <dbReference type="ARBA" id="ARBA00048679"/>
    </source>
</evidence>
<keyword evidence="12" id="KW-1185">Reference proteome</keyword>
<evidence type="ECO:0000256" key="8">
    <source>
        <dbReference type="ARBA" id="ARBA00047899"/>
    </source>
</evidence>
<evidence type="ECO:0000256" key="3">
    <source>
        <dbReference type="ARBA" id="ARBA00022527"/>
    </source>
</evidence>
<dbReference type="PROSITE" id="PS00108">
    <property type="entry name" value="PROTEIN_KINASE_ST"/>
    <property type="match status" value="1"/>
</dbReference>
<keyword evidence="3" id="KW-0723">Serine/threonine-protein kinase</keyword>
<dbReference type="PANTHER" id="PTHR44329:SF277">
    <property type="entry name" value="SERINE_THREONINE-PROTEIN KINASE HT1-LIKE"/>
    <property type="match status" value="1"/>
</dbReference>
<organism evidence="11 12">
    <name type="scientific">Leersia perrieri</name>
    <dbReference type="NCBI Taxonomy" id="77586"/>
    <lineage>
        <taxon>Eukaryota</taxon>
        <taxon>Viridiplantae</taxon>
        <taxon>Streptophyta</taxon>
        <taxon>Embryophyta</taxon>
        <taxon>Tracheophyta</taxon>
        <taxon>Spermatophyta</taxon>
        <taxon>Magnoliopsida</taxon>
        <taxon>Liliopsida</taxon>
        <taxon>Poales</taxon>
        <taxon>Poaceae</taxon>
        <taxon>BOP clade</taxon>
        <taxon>Oryzoideae</taxon>
        <taxon>Oryzeae</taxon>
        <taxon>Oryzinae</taxon>
        <taxon>Leersia</taxon>
    </lineage>
</organism>